<evidence type="ECO:0000256" key="1">
    <source>
        <dbReference type="SAM" id="Phobius"/>
    </source>
</evidence>
<keyword evidence="3" id="KW-1185">Reference proteome</keyword>
<sequence length="57" mass="6639">MNSLVLRLSIAFGLLSLFFILWVDMFSAEWYISVFSLLINLTLLIVSFKRIKGEIKK</sequence>
<dbReference type="HOGENOM" id="CLU_2968707_0_0_14"/>
<dbReference type="RefSeq" id="WP_159444493.1">
    <property type="nucleotide sequence ID" value="NZ_FUZK01000002.1"/>
</dbReference>
<gene>
    <name evidence="2" type="ORF">Aocu_01480</name>
</gene>
<feature type="transmembrane region" description="Helical" evidence="1">
    <location>
        <begin position="5"/>
        <end position="24"/>
    </location>
</feature>
<dbReference type="KEGG" id="aoc:Aocu_01480"/>
<dbReference type="Proteomes" id="UP000032434">
    <property type="component" value="Chromosome 1"/>
</dbReference>
<accession>A0A061AFE0</accession>
<dbReference type="InParanoid" id="A0A061AFE0"/>
<proteinExistence type="predicted"/>
<dbReference type="AlphaFoldDB" id="A0A061AFE0"/>
<keyword evidence="1" id="KW-0812">Transmembrane</keyword>
<evidence type="ECO:0000313" key="2">
    <source>
        <dbReference type="EMBL" id="CDR30221.1"/>
    </source>
</evidence>
<keyword evidence="1" id="KW-1133">Transmembrane helix</keyword>
<keyword evidence="1" id="KW-0472">Membrane</keyword>
<feature type="transmembrane region" description="Helical" evidence="1">
    <location>
        <begin position="30"/>
        <end position="48"/>
    </location>
</feature>
<name>A0A061AFE0_9MOLU</name>
<organism evidence="2 3">
    <name type="scientific">Acholeplasma oculi</name>
    <dbReference type="NCBI Taxonomy" id="35623"/>
    <lineage>
        <taxon>Bacteria</taxon>
        <taxon>Bacillati</taxon>
        <taxon>Mycoplasmatota</taxon>
        <taxon>Mollicutes</taxon>
        <taxon>Acholeplasmatales</taxon>
        <taxon>Acholeplasmataceae</taxon>
        <taxon>Acholeplasma</taxon>
    </lineage>
</organism>
<dbReference type="STRING" id="35623.Aocu_01480"/>
<dbReference type="PATRIC" id="fig|35623.3.peg.148"/>
<reference evidence="3" key="1">
    <citation type="submission" date="2014-05" db="EMBL/GenBank/DDBJ databases">
        <authorList>
            <person name="Kube M."/>
        </authorList>
    </citation>
    <scope>NUCLEOTIDE SEQUENCE [LARGE SCALE GENOMIC DNA]</scope>
</reference>
<protein>
    <submittedName>
        <fullName evidence="2">Uncharacterized protein</fullName>
    </submittedName>
</protein>
<dbReference type="EMBL" id="LK028559">
    <property type="protein sequence ID" value="CDR30221.1"/>
    <property type="molecule type" value="Genomic_DNA"/>
</dbReference>
<evidence type="ECO:0000313" key="3">
    <source>
        <dbReference type="Proteomes" id="UP000032434"/>
    </source>
</evidence>